<comment type="caution">
    <text evidence="2">The sequence shown here is derived from an EMBL/GenBank/DDBJ whole genome shotgun (WGS) entry which is preliminary data.</text>
</comment>
<feature type="transmembrane region" description="Helical" evidence="1">
    <location>
        <begin position="59"/>
        <end position="77"/>
    </location>
</feature>
<proteinExistence type="predicted"/>
<evidence type="ECO:0000256" key="1">
    <source>
        <dbReference type="SAM" id="Phobius"/>
    </source>
</evidence>
<keyword evidence="1" id="KW-0472">Membrane</keyword>
<keyword evidence="1" id="KW-0812">Transmembrane</keyword>
<evidence type="ECO:0000313" key="2">
    <source>
        <dbReference type="EMBL" id="MDE8653443.1"/>
    </source>
</evidence>
<dbReference type="EMBL" id="JARESE010000062">
    <property type="protein sequence ID" value="MDE8653443.1"/>
    <property type="molecule type" value="Genomic_DNA"/>
</dbReference>
<dbReference type="Proteomes" id="UP001216253">
    <property type="component" value="Unassembled WGS sequence"/>
</dbReference>
<gene>
    <name evidence="2" type="ORF">PYV00_17225</name>
</gene>
<dbReference type="RefSeq" id="WP_275229521.1">
    <property type="nucleotide sequence ID" value="NZ_JARESE010000062.1"/>
</dbReference>
<protein>
    <submittedName>
        <fullName evidence="2">Uncharacterized protein</fullName>
    </submittedName>
</protein>
<evidence type="ECO:0000313" key="3">
    <source>
        <dbReference type="Proteomes" id="UP001216253"/>
    </source>
</evidence>
<organism evidence="2 3">
    <name type="scientific">Novosphingobium album</name>
    <name type="common">ex Liu et al. 2023</name>
    <dbReference type="NCBI Taxonomy" id="3031130"/>
    <lineage>
        <taxon>Bacteria</taxon>
        <taxon>Pseudomonadati</taxon>
        <taxon>Pseudomonadota</taxon>
        <taxon>Alphaproteobacteria</taxon>
        <taxon>Sphingomonadales</taxon>
        <taxon>Sphingomonadaceae</taxon>
        <taxon>Novosphingobium</taxon>
    </lineage>
</organism>
<keyword evidence="3" id="KW-1185">Reference proteome</keyword>
<sequence>MNRSALAARIARLRAGERWLPAEIAMRGLGLLLLFACWHMALLARHMALTPAPHPATPADLAACAAVLVLLTGGITLTMEGPGLLRDVPLPGHFTSTGKRKP</sequence>
<reference evidence="2 3" key="1">
    <citation type="submission" date="2023-03" db="EMBL/GenBank/DDBJ databases">
        <title>NovoSphingobium album sp. nov. isolated from polycyclic aromatic hydrocarbons- and heavy-metal polluted soil.</title>
        <authorList>
            <person name="Liu Z."/>
            <person name="Wang K."/>
        </authorList>
    </citation>
    <scope>NUCLEOTIDE SEQUENCE [LARGE SCALE GENOMIC DNA]</scope>
    <source>
        <strain evidence="2 3">H3SJ31-1</strain>
    </source>
</reference>
<accession>A0ABT5WU86</accession>
<keyword evidence="1" id="KW-1133">Transmembrane helix</keyword>
<name>A0ABT5WU86_9SPHN</name>